<gene>
    <name evidence="1" type="ORF">F5148DRAFT_61241</name>
</gene>
<name>A0ACC0UKS1_9AGAM</name>
<reference evidence="1" key="1">
    <citation type="submission" date="2021-03" db="EMBL/GenBank/DDBJ databases">
        <title>Evolutionary priming and transition to the ectomycorrhizal habit in an iconic lineage of mushroom-forming fungi: is preadaptation a requirement?</title>
        <authorList>
            <consortium name="DOE Joint Genome Institute"/>
            <person name="Looney B.P."/>
            <person name="Miyauchi S."/>
            <person name="Morin E."/>
            <person name="Drula E."/>
            <person name="Courty P.E."/>
            <person name="Chicoki N."/>
            <person name="Fauchery L."/>
            <person name="Kohler A."/>
            <person name="Kuo A."/>
            <person name="LaButti K."/>
            <person name="Pangilinan J."/>
            <person name="Lipzen A."/>
            <person name="Riley R."/>
            <person name="Andreopoulos W."/>
            <person name="He G."/>
            <person name="Johnson J."/>
            <person name="Barry K.W."/>
            <person name="Grigoriev I.V."/>
            <person name="Nagy L."/>
            <person name="Hibbett D."/>
            <person name="Henrissat B."/>
            <person name="Matheny P.B."/>
            <person name="Labbe J."/>
            <person name="Martin A.F."/>
        </authorList>
    </citation>
    <scope>NUCLEOTIDE SEQUENCE</scope>
    <source>
        <strain evidence="1">BPL698</strain>
    </source>
</reference>
<keyword evidence="2" id="KW-1185">Reference proteome</keyword>
<sequence length="1032" mass="113003">MHLLFTPNHVQLITACYPPSASLLTSGPDYHPNAQELSRLTYYAANRPGKIHKLGNELQKRIKLEGRRALSSNPRSRATLLISMSIFKALATECRRDISLLTSSLLAAVDTVLSMFPCDIEVSAKAANLFIAWTTFTDGRLVGVDQTVTQDYLSVLARFSRMSRATSSSGDLEFTNRTRLVGLAALTSAVTSEALYSSSTFHAQVTTIVPALLSNLQEIELSALEDESANVRQKPLSPYLDEFRARPIIERRAASIHLHVDGERGPTKTDVSGACLRALSHLFDHSTGEQIVSTMKAAMASLDEIKGWEKTGHCCWFAGKAAEWTQYQFRDAVPTRLIDRLLREQDVPTTTTIHLTLAAMITTVFTSPIPLVMSTSDVISNLINLVLRRAAIDPGDSLLRALTECIGALGTHVYYADQIHDLAGELISRLVSTEATGLPGREGDLSDKSRTQALRALIAGLVGLMRTPTRRVDVRSSVETPRSDQELVFSSLMITDSTHVVSSPKLTDLTQFSNGDKPARSSTERTDGEAYLTKRAKISPETWQDTLNLICNVDFSVRSDYAIALLVYLESEISTLGEYTDGDGVRRNRPLATSQVQQAGHMMAALYGDETTRFLHATHVYLYILATSPTFHSPAPSPSRARSPVRDGTEAVNVIPATPGASREAFVSMEDRSSPARSQYGRQSLSLPSRARKLSQVKRIISRLPSRITQSSLPLATASDYRNIASILTRIHEQLPVRGLLTGVPFLIALSSVMRVDEIADSASLGRVWAIREVVSRVWLTIGKTWTCRELVDMAEKALSSIPAPSCLPQEETRTSNQLAGPELPVQITPAHDVDGVWSEFSPQTALDALVTSKTALEATGMDREALHRRLSMLWTAESAFNDSMEPQSSYDPLRRDGPSHSRLAPALMHIENLSLQSLARSMRGVGVTDLRDALEGRSSMSNPALVNAAPSLSTLDHASTHADVAMAKLRPVRSRPEKPRAGAGPSEVRDMLNKLHIRKSGNSSNLLRASFPALQRQEARKPPTIVPPYKS</sequence>
<comment type="caution">
    <text evidence="1">The sequence shown here is derived from an EMBL/GenBank/DDBJ whole genome shotgun (WGS) entry which is preliminary data.</text>
</comment>
<dbReference type="Proteomes" id="UP001207468">
    <property type="component" value="Unassembled WGS sequence"/>
</dbReference>
<proteinExistence type="predicted"/>
<dbReference type="EMBL" id="JAGFNK010000011">
    <property type="protein sequence ID" value="KAI9512248.1"/>
    <property type="molecule type" value="Genomic_DNA"/>
</dbReference>
<evidence type="ECO:0000313" key="2">
    <source>
        <dbReference type="Proteomes" id="UP001207468"/>
    </source>
</evidence>
<accession>A0ACC0UKS1</accession>
<organism evidence="1 2">
    <name type="scientific">Russula earlei</name>
    <dbReference type="NCBI Taxonomy" id="71964"/>
    <lineage>
        <taxon>Eukaryota</taxon>
        <taxon>Fungi</taxon>
        <taxon>Dikarya</taxon>
        <taxon>Basidiomycota</taxon>
        <taxon>Agaricomycotina</taxon>
        <taxon>Agaricomycetes</taxon>
        <taxon>Russulales</taxon>
        <taxon>Russulaceae</taxon>
        <taxon>Russula</taxon>
    </lineage>
</organism>
<evidence type="ECO:0000313" key="1">
    <source>
        <dbReference type="EMBL" id="KAI9512248.1"/>
    </source>
</evidence>
<protein>
    <submittedName>
        <fullName evidence="1">Uncharacterized protein</fullName>
    </submittedName>
</protein>